<protein>
    <submittedName>
        <fullName evidence="9">Major facilitator superfamily domain-containing protein</fullName>
    </submittedName>
</protein>
<evidence type="ECO:0000256" key="6">
    <source>
        <dbReference type="SAM" id="MobiDB-lite"/>
    </source>
</evidence>
<feature type="region of interest" description="Disordered" evidence="6">
    <location>
        <begin position="1"/>
        <end position="20"/>
    </location>
</feature>
<dbReference type="InterPro" id="IPR011701">
    <property type="entry name" value="MFS"/>
</dbReference>
<evidence type="ECO:0000256" key="5">
    <source>
        <dbReference type="ARBA" id="ARBA00023180"/>
    </source>
</evidence>
<dbReference type="GO" id="GO:0015174">
    <property type="term" value="F:basic amino acid transmembrane transporter activity"/>
    <property type="evidence" value="ECO:0007669"/>
    <property type="project" value="TreeGrafter"/>
</dbReference>
<dbReference type="InterPro" id="IPR020846">
    <property type="entry name" value="MFS_dom"/>
</dbReference>
<dbReference type="Gene3D" id="1.20.1250.20">
    <property type="entry name" value="MFS general substrate transporter like domains"/>
    <property type="match status" value="2"/>
</dbReference>
<sequence>MGSGREPPATGPDAVPTTVFTPAANGAFRDDVTATEETPLLLSGSSFSSGTLGDDSTLSEVTDTNLLHRNGSKDAASTPQVGPSRTFCIALSLWLLIFLQASSMSGMTLIQGAIAAELKTYDATAMWFSSAYLIPMSSLAPVAGRLATIFPPRNLILPVAALLCTGNGLCASAGSFAVFVAGRVVTGVGGAGVLTLAVILGLELTSERTRGVVMGCINAGFTTGVSIGAIVYGGLMPVMGWRPLFWIQAPLALLAGLGVYTSLPRTVELEAANRDSWQRKFARIDYLGAVLLALTIVLFLYGLVGDIRPLPILLSTASLFLFLGVEYRLAAEPIIPIKVLSSRGILLSCLAQLALMSARWTVLFYGPIFMLAVRGAAPAVAGSILVPTNLGFGIGGIVVGWLHVRRSGAFWLPSIVSMVLFSVSLYALSLVATPSVPVELFIVIVLANGLATGAGLNYTLAHLLHLSHEDTRYITTSLLGTFRGFGGSFGTAIGGGVFYRLLRSELVSGFLELDGGQQLSEERRRLISKLLGTPGLVFGGGLDDADRLVAVDGYASASRGLWLAAAALGIAMIAIQAATGWTAPPEEEGYDEVDQNEARAIVTETEGVGEA</sequence>
<dbReference type="SUPFAM" id="SSF103473">
    <property type="entry name" value="MFS general substrate transporter"/>
    <property type="match status" value="1"/>
</dbReference>
<feature type="domain" description="Major facilitator superfamily (MFS) profile" evidence="8">
    <location>
        <begin position="89"/>
        <end position="583"/>
    </location>
</feature>
<dbReference type="OrthoDB" id="4160219at2759"/>
<feature type="transmembrane region" description="Helical" evidence="7">
    <location>
        <begin position="284"/>
        <end position="304"/>
    </location>
</feature>
<evidence type="ECO:0000256" key="3">
    <source>
        <dbReference type="ARBA" id="ARBA00022989"/>
    </source>
</evidence>
<comment type="caution">
    <text evidence="9">The sequence shown here is derived from an EMBL/GenBank/DDBJ whole genome shotgun (WGS) entry which is preliminary data.</text>
</comment>
<feature type="transmembrane region" description="Helical" evidence="7">
    <location>
        <begin position="379"/>
        <end position="402"/>
    </location>
</feature>
<feature type="transmembrane region" description="Helical" evidence="7">
    <location>
        <begin position="93"/>
        <end position="114"/>
    </location>
</feature>
<keyword evidence="2 7" id="KW-0812">Transmembrane</keyword>
<feature type="transmembrane region" description="Helical" evidence="7">
    <location>
        <begin position="155"/>
        <end position="178"/>
    </location>
</feature>
<feature type="transmembrane region" description="Helical" evidence="7">
    <location>
        <begin position="126"/>
        <end position="143"/>
    </location>
</feature>
<evidence type="ECO:0000313" key="10">
    <source>
        <dbReference type="Proteomes" id="UP000717696"/>
    </source>
</evidence>
<accession>A0A9P9J666</accession>
<dbReference type="InterPro" id="IPR036259">
    <property type="entry name" value="MFS_trans_sf"/>
</dbReference>
<feature type="transmembrane region" description="Helical" evidence="7">
    <location>
        <begin position="440"/>
        <end position="461"/>
    </location>
</feature>
<feature type="transmembrane region" description="Helical" evidence="7">
    <location>
        <begin position="244"/>
        <end position="263"/>
    </location>
</feature>
<dbReference type="EMBL" id="JAGMUU010000007">
    <property type="protein sequence ID" value="KAH7149703.1"/>
    <property type="molecule type" value="Genomic_DNA"/>
</dbReference>
<evidence type="ECO:0000256" key="2">
    <source>
        <dbReference type="ARBA" id="ARBA00022692"/>
    </source>
</evidence>
<feature type="transmembrane region" description="Helical" evidence="7">
    <location>
        <begin position="211"/>
        <end position="232"/>
    </location>
</feature>
<proteinExistence type="predicted"/>
<keyword evidence="10" id="KW-1185">Reference proteome</keyword>
<dbReference type="PROSITE" id="PS50850">
    <property type="entry name" value="MFS"/>
    <property type="match status" value="1"/>
</dbReference>
<comment type="subcellular location">
    <subcellularLocation>
        <location evidence="1">Membrane</location>
        <topology evidence="1">Multi-pass membrane protein</topology>
    </subcellularLocation>
</comment>
<dbReference type="GO" id="GO:0000329">
    <property type="term" value="C:fungal-type vacuole membrane"/>
    <property type="evidence" value="ECO:0007669"/>
    <property type="project" value="TreeGrafter"/>
</dbReference>
<dbReference type="AlphaFoldDB" id="A0A9P9J666"/>
<feature type="transmembrane region" description="Helical" evidence="7">
    <location>
        <begin position="184"/>
        <end position="204"/>
    </location>
</feature>
<dbReference type="Pfam" id="PF07690">
    <property type="entry name" value="MFS_1"/>
    <property type="match status" value="1"/>
</dbReference>
<keyword evidence="4 7" id="KW-0472">Membrane</keyword>
<keyword evidence="5" id="KW-0325">Glycoprotein</keyword>
<feature type="transmembrane region" description="Helical" evidence="7">
    <location>
        <begin position="350"/>
        <end position="373"/>
    </location>
</feature>
<dbReference type="PANTHER" id="PTHR23501:SF6">
    <property type="entry name" value="MULTIDRUG TRANSPORTER, PUTATIVE (AFU_ORTHOLOGUE AFUA_3G14560)-RELATED"/>
    <property type="match status" value="1"/>
</dbReference>
<evidence type="ECO:0000313" key="9">
    <source>
        <dbReference type="EMBL" id="KAH7149703.1"/>
    </source>
</evidence>
<keyword evidence="3 7" id="KW-1133">Transmembrane helix</keyword>
<name>A0A9P9J666_9HYPO</name>
<evidence type="ECO:0000256" key="1">
    <source>
        <dbReference type="ARBA" id="ARBA00004141"/>
    </source>
</evidence>
<feature type="transmembrane region" description="Helical" evidence="7">
    <location>
        <begin position="409"/>
        <end position="428"/>
    </location>
</feature>
<evidence type="ECO:0000256" key="4">
    <source>
        <dbReference type="ARBA" id="ARBA00023136"/>
    </source>
</evidence>
<organism evidence="9 10">
    <name type="scientific">Dactylonectria estremocensis</name>
    <dbReference type="NCBI Taxonomy" id="1079267"/>
    <lineage>
        <taxon>Eukaryota</taxon>
        <taxon>Fungi</taxon>
        <taxon>Dikarya</taxon>
        <taxon>Ascomycota</taxon>
        <taxon>Pezizomycotina</taxon>
        <taxon>Sordariomycetes</taxon>
        <taxon>Hypocreomycetidae</taxon>
        <taxon>Hypocreales</taxon>
        <taxon>Nectriaceae</taxon>
        <taxon>Dactylonectria</taxon>
    </lineage>
</organism>
<reference evidence="9" key="1">
    <citation type="journal article" date="2021" name="Nat. Commun.">
        <title>Genetic determinants of endophytism in the Arabidopsis root mycobiome.</title>
        <authorList>
            <person name="Mesny F."/>
            <person name="Miyauchi S."/>
            <person name="Thiergart T."/>
            <person name="Pickel B."/>
            <person name="Atanasova L."/>
            <person name="Karlsson M."/>
            <person name="Huettel B."/>
            <person name="Barry K.W."/>
            <person name="Haridas S."/>
            <person name="Chen C."/>
            <person name="Bauer D."/>
            <person name="Andreopoulos W."/>
            <person name="Pangilinan J."/>
            <person name="LaButti K."/>
            <person name="Riley R."/>
            <person name="Lipzen A."/>
            <person name="Clum A."/>
            <person name="Drula E."/>
            <person name="Henrissat B."/>
            <person name="Kohler A."/>
            <person name="Grigoriev I.V."/>
            <person name="Martin F.M."/>
            <person name="Hacquard S."/>
        </authorList>
    </citation>
    <scope>NUCLEOTIDE SEQUENCE</scope>
    <source>
        <strain evidence="9">MPI-CAGE-AT-0021</strain>
    </source>
</reference>
<feature type="transmembrane region" description="Helical" evidence="7">
    <location>
        <begin position="310"/>
        <end position="329"/>
    </location>
</feature>
<gene>
    <name evidence="9" type="ORF">B0J13DRAFT_313116</name>
</gene>
<dbReference type="Proteomes" id="UP000717696">
    <property type="component" value="Unassembled WGS sequence"/>
</dbReference>
<evidence type="ECO:0000259" key="8">
    <source>
        <dbReference type="PROSITE" id="PS50850"/>
    </source>
</evidence>
<dbReference type="PANTHER" id="PTHR23501">
    <property type="entry name" value="MAJOR FACILITATOR SUPERFAMILY"/>
    <property type="match status" value="1"/>
</dbReference>
<feature type="transmembrane region" description="Helical" evidence="7">
    <location>
        <begin position="561"/>
        <end position="581"/>
    </location>
</feature>
<evidence type="ECO:0000256" key="7">
    <source>
        <dbReference type="SAM" id="Phobius"/>
    </source>
</evidence>